<evidence type="ECO:0000259" key="1">
    <source>
        <dbReference type="Pfam" id="PF13186"/>
    </source>
</evidence>
<dbReference type="PATRIC" id="fig|1245469.3.peg.876"/>
<dbReference type="SUPFAM" id="SSF102114">
    <property type="entry name" value="Radical SAM enzymes"/>
    <property type="match status" value="1"/>
</dbReference>
<dbReference type="Gene3D" id="3.20.20.70">
    <property type="entry name" value="Aldolase class I"/>
    <property type="match status" value="1"/>
</dbReference>
<name>M4Z2D5_9BRAD</name>
<feature type="domain" description="4Fe4S-binding SPASM" evidence="1">
    <location>
        <begin position="175"/>
        <end position="248"/>
    </location>
</feature>
<dbReference type="InterPro" id="IPR058240">
    <property type="entry name" value="rSAM_sf"/>
</dbReference>
<dbReference type="AlphaFoldDB" id="M4Z2D5"/>
<organism evidence="2 3">
    <name type="scientific">Bradyrhizobium oligotrophicum S58</name>
    <dbReference type="NCBI Taxonomy" id="1245469"/>
    <lineage>
        <taxon>Bacteria</taxon>
        <taxon>Pseudomonadati</taxon>
        <taxon>Pseudomonadota</taxon>
        <taxon>Alphaproteobacteria</taxon>
        <taxon>Hyphomicrobiales</taxon>
        <taxon>Nitrobacteraceae</taxon>
        <taxon>Bradyrhizobium</taxon>
    </lineage>
</organism>
<dbReference type="InterPro" id="IPR023885">
    <property type="entry name" value="4Fe4S-binding_SPASM_dom"/>
</dbReference>
<dbReference type="CDD" id="cd01335">
    <property type="entry name" value="Radical_SAM"/>
    <property type="match status" value="1"/>
</dbReference>
<proteinExistence type="predicted"/>
<dbReference type="Proteomes" id="UP000011841">
    <property type="component" value="Chromosome"/>
</dbReference>
<protein>
    <submittedName>
        <fullName evidence="2">Radical SAM domain protein</fullName>
    </submittedName>
</protein>
<evidence type="ECO:0000313" key="3">
    <source>
        <dbReference type="Proteomes" id="UP000011841"/>
    </source>
</evidence>
<accession>M4Z2D5</accession>
<gene>
    <name evidence="2" type="ORF">S58_08550</name>
</gene>
<reference evidence="2 3" key="1">
    <citation type="journal article" date="2013" name="Appl. Environ. Microbiol.">
        <title>Genome analysis suggests that the soil oligotrophic bacterium Agromonas oligotrophica (Bradyrhizobium oligotrophicum) is a nitrogen-fixing symbiont of Aeschynomene indica.</title>
        <authorList>
            <person name="Okubo T."/>
            <person name="Fukushima S."/>
            <person name="Itakura M."/>
            <person name="Oshima K."/>
            <person name="Longtonglang A."/>
            <person name="Teaumroong N."/>
            <person name="Mitsui H."/>
            <person name="Hattori M."/>
            <person name="Hattori R."/>
            <person name="Hattori T."/>
            <person name="Minamisawa K."/>
        </authorList>
    </citation>
    <scope>NUCLEOTIDE SEQUENCE [LARGE SCALE GENOMIC DNA]</scope>
    <source>
        <strain evidence="2 3">S58</strain>
    </source>
</reference>
<dbReference type="Pfam" id="PF13186">
    <property type="entry name" value="SPASM"/>
    <property type="match status" value="1"/>
</dbReference>
<sequence>MSKVDRASTNKLLPHDTYELILRDLAEISYDEGLCLNLYNEPTSDKSLLLNRIRRARELLPAARIYFSSNGDYLDRDYVRELISAGLSELYISIHAPAGKPYDDAYAATRFNDLSRRLQKAIKIDILRPGETMQGHVNIEKLPIHVFATNYYTLGSNRAESVGLSSGAFSRSAPCSRPFNDFTVSYDGTLFPCCQMFVDFAEHTQRYAIGKLTDFPTIFAAYASQAMAEWRKELLRYGPKLSPCATCTEGQHEGTPEQIATREKVYSEFLGPSQVVSSPSAGGSWLGGIRRWRVARRSK</sequence>
<dbReference type="EMBL" id="AP012603">
    <property type="protein sequence ID" value="BAM86866.1"/>
    <property type="molecule type" value="Genomic_DNA"/>
</dbReference>
<dbReference type="KEGG" id="aol:S58_08550"/>
<dbReference type="CDD" id="cd21109">
    <property type="entry name" value="SPASM"/>
    <property type="match status" value="1"/>
</dbReference>
<dbReference type="HOGENOM" id="CLU_009273_1_3_5"/>
<dbReference type="InterPro" id="IPR013785">
    <property type="entry name" value="Aldolase_TIM"/>
</dbReference>
<evidence type="ECO:0000313" key="2">
    <source>
        <dbReference type="EMBL" id="BAM86866.1"/>
    </source>
</evidence>
<dbReference type="STRING" id="1245469.S58_08550"/>
<keyword evidence="3" id="KW-1185">Reference proteome</keyword>